<feature type="region of interest" description="Disordered" evidence="4">
    <location>
        <begin position="320"/>
        <end position="383"/>
    </location>
</feature>
<dbReference type="Pfam" id="PF02854">
    <property type="entry name" value="MIF4G"/>
    <property type="match status" value="1"/>
</dbReference>
<dbReference type="SMART" id="SM00543">
    <property type="entry name" value="MIF4G"/>
    <property type="match status" value="1"/>
</dbReference>
<dbReference type="RefSeq" id="XP_009028100.1">
    <property type="nucleotide sequence ID" value="XM_009029852.1"/>
</dbReference>
<dbReference type="STRING" id="6412.T1FVH1"/>
<gene>
    <name evidence="7" type="primary">20212817</name>
    <name evidence="6" type="ORF">HELRODRAFT_193918</name>
</gene>
<reference evidence="7" key="3">
    <citation type="submission" date="2015-06" db="UniProtKB">
        <authorList>
            <consortium name="EnsemblMetazoa"/>
        </authorList>
    </citation>
    <scope>IDENTIFICATION</scope>
</reference>
<dbReference type="PANTHER" id="PTHR23254">
    <property type="entry name" value="EIF4G DOMAIN PROTEIN"/>
    <property type="match status" value="1"/>
</dbReference>
<feature type="compositionally biased region" description="Low complexity" evidence="4">
    <location>
        <begin position="472"/>
        <end position="485"/>
    </location>
</feature>
<feature type="compositionally biased region" description="Polar residues" evidence="4">
    <location>
        <begin position="356"/>
        <end position="370"/>
    </location>
</feature>
<feature type="compositionally biased region" description="Low complexity" evidence="4">
    <location>
        <begin position="562"/>
        <end position="610"/>
    </location>
</feature>
<evidence type="ECO:0000256" key="2">
    <source>
        <dbReference type="ARBA" id="ARBA00022490"/>
    </source>
</evidence>
<dbReference type="HOGENOM" id="CLU_437617_0_0_1"/>
<evidence type="ECO:0000256" key="4">
    <source>
        <dbReference type="SAM" id="MobiDB-lite"/>
    </source>
</evidence>
<feature type="domain" description="MIF4G" evidence="5">
    <location>
        <begin position="108"/>
        <end position="320"/>
    </location>
</feature>
<evidence type="ECO:0000256" key="1">
    <source>
        <dbReference type="ARBA" id="ARBA00004496"/>
    </source>
</evidence>
<dbReference type="PANTHER" id="PTHR23254:SF15">
    <property type="entry name" value="POLYADENYLATE-BINDING PROTEIN-INTERACTING PROTEIN 1"/>
    <property type="match status" value="1"/>
</dbReference>
<dbReference type="InParanoid" id="T1FVH1"/>
<name>T1FVH1_HELRO</name>
<evidence type="ECO:0000259" key="5">
    <source>
        <dbReference type="SMART" id="SM00543"/>
    </source>
</evidence>
<dbReference type="InterPro" id="IPR051367">
    <property type="entry name" value="mRNA_TranslReg/HistoneTransl"/>
</dbReference>
<dbReference type="GO" id="GO:0006446">
    <property type="term" value="P:regulation of translational initiation"/>
    <property type="evidence" value="ECO:0000318"/>
    <property type="project" value="GO_Central"/>
</dbReference>
<evidence type="ECO:0000313" key="7">
    <source>
        <dbReference type="EnsemblMetazoa" id="HelroP193918"/>
    </source>
</evidence>
<reference evidence="8" key="1">
    <citation type="submission" date="2012-12" db="EMBL/GenBank/DDBJ databases">
        <authorList>
            <person name="Hellsten U."/>
            <person name="Grimwood J."/>
            <person name="Chapman J.A."/>
            <person name="Shapiro H."/>
            <person name="Aerts A."/>
            <person name="Otillar R.P."/>
            <person name="Terry A.Y."/>
            <person name="Boore J.L."/>
            <person name="Simakov O."/>
            <person name="Marletaz F."/>
            <person name="Cho S.-J."/>
            <person name="Edsinger-Gonzales E."/>
            <person name="Havlak P."/>
            <person name="Kuo D.-H."/>
            <person name="Larsson T."/>
            <person name="Lv J."/>
            <person name="Arendt D."/>
            <person name="Savage R."/>
            <person name="Osoegawa K."/>
            <person name="de Jong P."/>
            <person name="Lindberg D.R."/>
            <person name="Seaver E.C."/>
            <person name="Weisblat D.A."/>
            <person name="Putnam N.H."/>
            <person name="Grigoriev I.V."/>
            <person name="Rokhsar D.S."/>
        </authorList>
    </citation>
    <scope>NUCLEOTIDE SEQUENCE</scope>
</reference>
<dbReference type="Gene3D" id="1.25.40.180">
    <property type="match status" value="1"/>
</dbReference>
<dbReference type="AlphaFoldDB" id="T1FVH1"/>
<dbReference type="GO" id="GO:0005737">
    <property type="term" value="C:cytoplasm"/>
    <property type="evidence" value="ECO:0007669"/>
    <property type="project" value="UniProtKB-SubCell"/>
</dbReference>
<dbReference type="Proteomes" id="UP000015101">
    <property type="component" value="Unassembled WGS sequence"/>
</dbReference>
<comment type="subcellular location">
    <subcellularLocation>
        <location evidence="1">Cytoplasm</location>
    </subcellularLocation>
</comment>
<proteinExistence type="predicted"/>
<dbReference type="EnsemblMetazoa" id="HelroT193918">
    <property type="protein sequence ID" value="HelroP193918"/>
    <property type="gene ID" value="HelroG193918"/>
</dbReference>
<reference evidence="6 8" key="2">
    <citation type="journal article" date="2013" name="Nature">
        <title>Insights into bilaterian evolution from three spiralian genomes.</title>
        <authorList>
            <person name="Simakov O."/>
            <person name="Marletaz F."/>
            <person name="Cho S.J."/>
            <person name="Edsinger-Gonzales E."/>
            <person name="Havlak P."/>
            <person name="Hellsten U."/>
            <person name="Kuo D.H."/>
            <person name="Larsson T."/>
            <person name="Lv J."/>
            <person name="Arendt D."/>
            <person name="Savage R."/>
            <person name="Osoegawa K."/>
            <person name="de Jong P."/>
            <person name="Grimwood J."/>
            <person name="Chapman J.A."/>
            <person name="Shapiro H."/>
            <person name="Aerts A."/>
            <person name="Otillar R.P."/>
            <person name="Terry A.Y."/>
            <person name="Boore J.L."/>
            <person name="Grigoriev I.V."/>
            <person name="Lindberg D.R."/>
            <person name="Seaver E.C."/>
            <person name="Weisblat D.A."/>
            <person name="Putnam N.H."/>
            <person name="Rokhsar D.S."/>
        </authorList>
    </citation>
    <scope>NUCLEOTIDE SEQUENCE</scope>
</reference>
<keyword evidence="2" id="KW-0963">Cytoplasm</keyword>
<dbReference type="EMBL" id="AMQM01007258">
    <property type="status" value="NOT_ANNOTATED_CDS"/>
    <property type="molecule type" value="Genomic_DNA"/>
</dbReference>
<dbReference type="CTD" id="20212817"/>
<dbReference type="OrthoDB" id="8171816at2759"/>
<dbReference type="eggNOG" id="KOG0401">
    <property type="taxonomic scope" value="Eukaryota"/>
</dbReference>
<dbReference type="InterPro" id="IPR003890">
    <property type="entry name" value="MIF4G-like_typ-3"/>
</dbReference>
<keyword evidence="3" id="KW-0810">Translation regulation</keyword>
<evidence type="ECO:0000256" key="3">
    <source>
        <dbReference type="ARBA" id="ARBA00022845"/>
    </source>
</evidence>
<dbReference type="GO" id="GO:0003723">
    <property type="term" value="F:RNA binding"/>
    <property type="evidence" value="ECO:0007669"/>
    <property type="project" value="InterPro"/>
</dbReference>
<feature type="compositionally biased region" description="Polar residues" evidence="4">
    <location>
        <begin position="531"/>
        <end position="544"/>
    </location>
</feature>
<dbReference type="GeneID" id="20212817"/>
<keyword evidence="8" id="KW-1185">Reference proteome</keyword>
<feature type="region of interest" description="Disordered" evidence="4">
    <location>
        <begin position="426"/>
        <end position="488"/>
    </location>
</feature>
<dbReference type="GO" id="GO:0008494">
    <property type="term" value="F:translation activator activity"/>
    <property type="evidence" value="ECO:0000318"/>
    <property type="project" value="GO_Central"/>
</dbReference>
<accession>T1FVH1</accession>
<dbReference type="EMBL" id="KB097587">
    <property type="protein sequence ID" value="ESN93905.1"/>
    <property type="molecule type" value="Genomic_DNA"/>
</dbReference>
<feature type="compositionally biased region" description="Basic and acidic residues" evidence="4">
    <location>
        <begin position="439"/>
        <end position="449"/>
    </location>
</feature>
<sequence>MDRQLKELEQLGEVQEDAHGKLDYANEDASFVALAPSDNNAAASLSLSLVVGDNTTKSKALSADAPEFYPKNFILELPVGLDPLTLNDDDRHQNSPHSTLAGMTLEQLKQNELILRDLRQGIQMFTNDPGNFEQFMPFLARKLAALISAGDHSFMSVIEEIFTQSIEEVNFRYTGARMCNYLSHSEERAFDDFQRLFLARCEQEYDEILSPRPTSLAHIIGYSLFVGELLLNMKDVSTNEVIPQFSNQIGNLLMYLLNDHSKEALMCCVQLLKLTGAVLEESLPSLNDIFNKMNTIVNEQSLPQNLLCLMQSVMNQRLNNWGQQQQQQQSQHSTEPFIGAGAGDSFDSPVDDENPINLTGNELYNDSSFSSDEREMASLMEECNERGSSLADQYWIGDQKMDNETATAFEQFMQESEIVAMNLQQQPQQLQQQPYHYQHQHDQQHRDNYSYDYNNHCSSSSSSSGRGGNFEASASSVSGSSSSGGNFIDRTSLNNNNADVSADYYHNYYNNNVNNVVAYDYNNSRLSRSNHYNGYNTRYNNSRGYDNDYDASGHHHLHQHYYHSQQQQQQQRYHYGSSSNHYHNNNNNYQRFNNNNSNVNSSSDNSNSNNIDDSGCSRFDGQHYN</sequence>
<feature type="compositionally biased region" description="Low complexity" evidence="4">
    <location>
        <begin position="426"/>
        <end position="437"/>
    </location>
</feature>
<dbReference type="KEGG" id="hro:HELRODRAFT_193918"/>
<organism evidence="7 8">
    <name type="scientific">Helobdella robusta</name>
    <name type="common">Californian leech</name>
    <dbReference type="NCBI Taxonomy" id="6412"/>
    <lineage>
        <taxon>Eukaryota</taxon>
        <taxon>Metazoa</taxon>
        <taxon>Spiralia</taxon>
        <taxon>Lophotrochozoa</taxon>
        <taxon>Annelida</taxon>
        <taxon>Clitellata</taxon>
        <taxon>Hirudinea</taxon>
        <taxon>Rhynchobdellida</taxon>
        <taxon>Glossiphoniidae</taxon>
        <taxon>Helobdella</taxon>
    </lineage>
</organism>
<dbReference type="InterPro" id="IPR016024">
    <property type="entry name" value="ARM-type_fold"/>
</dbReference>
<protein>
    <recommendedName>
        <fullName evidence="5">MIF4G domain-containing protein</fullName>
    </recommendedName>
</protein>
<evidence type="ECO:0000313" key="8">
    <source>
        <dbReference type="Proteomes" id="UP000015101"/>
    </source>
</evidence>
<dbReference type="SUPFAM" id="SSF48371">
    <property type="entry name" value="ARM repeat"/>
    <property type="match status" value="1"/>
</dbReference>
<evidence type="ECO:0000313" key="6">
    <source>
        <dbReference type="EMBL" id="ESN93905.1"/>
    </source>
</evidence>
<feature type="region of interest" description="Disordered" evidence="4">
    <location>
        <begin position="531"/>
        <end position="625"/>
    </location>
</feature>